<reference evidence="3" key="1">
    <citation type="journal article" date="2017" name="Nat. Ecol. Evol.">
        <title>Genome expansion and lineage-specific genetic innovations in the forest pathogenic fungi Armillaria.</title>
        <authorList>
            <person name="Sipos G."/>
            <person name="Prasanna A.N."/>
            <person name="Walter M.C."/>
            <person name="O'Connor E."/>
            <person name="Balint B."/>
            <person name="Krizsan K."/>
            <person name="Kiss B."/>
            <person name="Hess J."/>
            <person name="Varga T."/>
            <person name="Slot J."/>
            <person name="Riley R."/>
            <person name="Boka B."/>
            <person name="Rigling D."/>
            <person name="Barry K."/>
            <person name="Lee J."/>
            <person name="Mihaltcheva S."/>
            <person name="LaButti K."/>
            <person name="Lipzen A."/>
            <person name="Waldron R."/>
            <person name="Moloney N.M."/>
            <person name="Sperisen C."/>
            <person name="Kredics L."/>
            <person name="Vagvoelgyi C."/>
            <person name="Patrignani A."/>
            <person name="Fitzpatrick D."/>
            <person name="Nagy I."/>
            <person name="Doyle S."/>
            <person name="Anderson J.B."/>
            <person name="Grigoriev I.V."/>
            <person name="Gueldener U."/>
            <person name="Muensterkoetter M."/>
            <person name="Nagy L.G."/>
        </authorList>
    </citation>
    <scope>NUCLEOTIDE SEQUENCE [LARGE SCALE GENOMIC DNA]</scope>
    <source>
        <strain evidence="3">C18/9</strain>
    </source>
</reference>
<evidence type="ECO:0000256" key="1">
    <source>
        <dbReference type="SAM" id="MobiDB-lite"/>
    </source>
</evidence>
<feature type="compositionally biased region" description="Polar residues" evidence="1">
    <location>
        <begin position="50"/>
        <end position="63"/>
    </location>
</feature>
<dbReference type="AlphaFoldDB" id="A0A284QLI4"/>
<organism evidence="2 3">
    <name type="scientific">Armillaria ostoyae</name>
    <name type="common">Armillaria root rot fungus</name>
    <dbReference type="NCBI Taxonomy" id="47428"/>
    <lineage>
        <taxon>Eukaryota</taxon>
        <taxon>Fungi</taxon>
        <taxon>Dikarya</taxon>
        <taxon>Basidiomycota</taxon>
        <taxon>Agaricomycotina</taxon>
        <taxon>Agaricomycetes</taxon>
        <taxon>Agaricomycetidae</taxon>
        <taxon>Agaricales</taxon>
        <taxon>Marasmiineae</taxon>
        <taxon>Physalacriaceae</taxon>
        <taxon>Armillaria</taxon>
    </lineage>
</organism>
<dbReference type="Proteomes" id="UP000219338">
    <property type="component" value="Unassembled WGS sequence"/>
</dbReference>
<gene>
    <name evidence="2" type="ORF">ARMOST_00581</name>
</gene>
<proteinExistence type="predicted"/>
<name>A0A284QLI4_ARMOS</name>
<evidence type="ECO:0000313" key="2">
    <source>
        <dbReference type="EMBL" id="SJK97329.1"/>
    </source>
</evidence>
<accession>A0A284QLI4</accession>
<keyword evidence="3" id="KW-1185">Reference proteome</keyword>
<feature type="compositionally biased region" description="Low complexity" evidence="1">
    <location>
        <begin position="77"/>
        <end position="86"/>
    </location>
</feature>
<feature type="region of interest" description="Disordered" evidence="1">
    <location>
        <begin position="1"/>
        <end position="105"/>
    </location>
</feature>
<protein>
    <submittedName>
        <fullName evidence="2">Uncharacterized protein</fullName>
    </submittedName>
</protein>
<sequence length="148" mass="16785">MSRKTHDPRLDKRTDHRHQHRSPPFPAHYILPYASTEQLIHEPIVAPPTGLQQQPPFHANSSDEFPPRFSPPQRNATPGPSSTRQTPTPPPSSPEPEANDWDLRARYKHFLPPAYDPADIPPPEWALLPVQPRPIMGFPTLPPGRIFI</sequence>
<dbReference type="EMBL" id="FUEG01000001">
    <property type="protein sequence ID" value="SJK97329.1"/>
    <property type="molecule type" value="Genomic_DNA"/>
</dbReference>
<evidence type="ECO:0000313" key="3">
    <source>
        <dbReference type="Proteomes" id="UP000219338"/>
    </source>
</evidence>
<feature type="compositionally biased region" description="Basic and acidic residues" evidence="1">
    <location>
        <begin position="1"/>
        <end position="14"/>
    </location>
</feature>